<protein>
    <submittedName>
        <fullName evidence="4">Peptidoglycan-binding lysin domain protein</fullName>
    </submittedName>
</protein>
<feature type="compositionally biased region" description="Low complexity" evidence="1">
    <location>
        <begin position="243"/>
        <end position="261"/>
    </location>
</feature>
<feature type="transmembrane region" description="Helical" evidence="2">
    <location>
        <begin position="77"/>
        <end position="98"/>
    </location>
</feature>
<evidence type="ECO:0000256" key="1">
    <source>
        <dbReference type="SAM" id="MobiDB-lite"/>
    </source>
</evidence>
<keyword evidence="5" id="KW-1185">Reference proteome</keyword>
<keyword evidence="2" id="KW-1133">Transmembrane helix</keyword>
<keyword evidence="2" id="KW-0812">Transmembrane</keyword>
<dbReference type="PROSITE" id="PS51782">
    <property type="entry name" value="LYSM"/>
    <property type="match status" value="1"/>
</dbReference>
<proteinExistence type="predicted"/>
<feature type="compositionally biased region" description="Pro residues" evidence="1">
    <location>
        <begin position="217"/>
        <end position="242"/>
    </location>
</feature>
<dbReference type="eggNOG" id="COG1652">
    <property type="taxonomic scope" value="Bacteria"/>
</dbReference>
<dbReference type="EMBL" id="CP002801">
    <property type="protein sequence ID" value="AEH08610.1"/>
    <property type="molecule type" value="Genomic_DNA"/>
</dbReference>
<dbReference type="HOGENOM" id="CLU_749697_0_0_11"/>
<dbReference type="CDD" id="cd00118">
    <property type="entry name" value="LysM"/>
    <property type="match status" value="1"/>
</dbReference>
<feature type="compositionally biased region" description="Low complexity" evidence="1">
    <location>
        <begin position="173"/>
        <end position="197"/>
    </location>
</feature>
<gene>
    <name evidence="4" type="ordered locus">FsymDg_1110</name>
</gene>
<keyword evidence="2" id="KW-0472">Membrane</keyword>
<dbReference type="AlphaFoldDB" id="F8AYU9"/>
<evidence type="ECO:0000259" key="3">
    <source>
        <dbReference type="PROSITE" id="PS51782"/>
    </source>
</evidence>
<dbReference type="Pfam" id="PF01476">
    <property type="entry name" value="LysM"/>
    <property type="match status" value="1"/>
</dbReference>
<accession>F8AYU9</accession>
<dbReference type="Gene3D" id="3.10.350.10">
    <property type="entry name" value="LysM domain"/>
    <property type="match status" value="1"/>
</dbReference>
<dbReference type="STRING" id="656024.FsymDg_1110"/>
<dbReference type="KEGG" id="fsy:FsymDg_1110"/>
<dbReference type="InterPro" id="IPR018392">
    <property type="entry name" value="LysM"/>
</dbReference>
<feature type="region of interest" description="Disordered" evidence="1">
    <location>
        <begin position="160"/>
        <end position="312"/>
    </location>
</feature>
<organism evidence="4 5">
    <name type="scientific">Candidatus Protofrankia datiscae</name>
    <dbReference type="NCBI Taxonomy" id="2716812"/>
    <lineage>
        <taxon>Bacteria</taxon>
        <taxon>Bacillati</taxon>
        <taxon>Actinomycetota</taxon>
        <taxon>Actinomycetes</taxon>
        <taxon>Frankiales</taxon>
        <taxon>Frankiaceae</taxon>
        <taxon>Protofrankia</taxon>
    </lineage>
</organism>
<feature type="domain" description="LysM" evidence="3">
    <location>
        <begin position="316"/>
        <end position="373"/>
    </location>
</feature>
<feature type="compositionally biased region" description="Pro residues" evidence="1">
    <location>
        <begin position="298"/>
        <end position="308"/>
    </location>
</feature>
<feature type="transmembrane region" description="Helical" evidence="2">
    <location>
        <begin position="26"/>
        <end position="46"/>
    </location>
</feature>
<evidence type="ECO:0000313" key="5">
    <source>
        <dbReference type="Proteomes" id="UP000001549"/>
    </source>
</evidence>
<dbReference type="InterPro" id="IPR036779">
    <property type="entry name" value="LysM_dom_sf"/>
</dbReference>
<dbReference type="Proteomes" id="UP000001549">
    <property type="component" value="Chromosome"/>
</dbReference>
<evidence type="ECO:0000256" key="2">
    <source>
        <dbReference type="SAM" id="Phobius"/>
    </source>
</evidence>
<evidence type="ECO:0000313" key="4">
    <source>
        <dbReference type="EMBL" id="AEH08610.1"/>
    </source>
</evidence>
<reference evidence="4 5" key="1">
    <citation type="submission" date="2011-05" db="EMBL/GenBank/DDBJ databases">
        <title>Complete sequence of chromosome of Frankia symbiont of Datisca glomerata.</title>
        <authorList>
            <consortium name="US DOE Joint Genome Institute"/>
            <person name="Lucas S."/>
            <person name="Han J."/>
            <person name="Lapidus A."/>
            <person name="Cheng J.-F."/>
            <person name="Goodwin L."/>
            <person name="Pitluck S."/>
            <person name="Peters L."/>
            <person name="Mikhailova N."/>
            <person name="Chertkov O."/>
            <person name="Teshima H."/>
            <person name="Han C."/>
            <person name="Tapia R."/>
            <person name="Land M."/>
            <person name="Hauser L."/>
            <person name="Kyrpides N."/>
            <person name="Ivanova N."/>
            <person name="Pagani I."/>
            <person name="Berry A."/>
            <person name="Pawlowski K."/>
            <person name="Persson T."/>
            <person name="Vanden Heuvel B."/>
            <person name="Benson D."/>
            <person name="Woyke T."/>
        </authorList>
    </citation>
    <scope>NUCLEOTIDE SEQUENCE [LARGE SCALE GENOMIC DNA]</scope>
    <source>
        <strain evidence="5">4085684</strain>
    </source>
</reference>
<name>F8AYU9_9ACTN</name>
<sequence length="378" mass="37800">MIIFALPADQAPSHWELPMPAVRRMLVFLTGAAAATALTIILIMVGPGRADLPSGFSAVPDWVTADPEHALTTVVGLAAWACLLWLCAGFVLAALAALPGSGGRAAAAAARRILPQALRHIVEVALGVTLAAGTAAPALAASPAAATGPAAVTVTVTATTPSTSWPDLDPTLTASPPAAAGPVAVTASATPSPSSTSWPDLDPSGFATPSTTSADAPGPPTQPPGPSAQPPDPVPAGSPARPPVTTTTSPSNPATLTAPTRPAAPPARHISAPTPVTSTPPGDPLVAPAPRGVGTPGQPTPASPPPSPATQVQDSAVVVVLRGDTLWTIAARHLGAGATTEQIAREWPRWWAANKHVIGSNPDKIFPGQHLQPPPPRP</sequence>